<dbReference type="AlphaFoldDB" id="A0A8X6K7Z9"/>
<sequence>MVQSVELGLDQNTDPSRMRSPAIDGAVHRTLHVHQHLHHRPDGMVSKIPIRTQDGLGGNVLYPVRHNGELDIPTKGEFAGSINCDDSTRLIQELNETLTEVEALALRRPCRGVKSSSPSVTEDLPCRGADTR</sequence>
<comment type="caution">
    <text evidence="2">The sequence shown here is derived from an EMBL/GenBank/DDBJ whole genome shotgun (WGS) entry which is preliminary data.</text>
</comment>
<organism evidence="2 3">
    <name type="scientific">Trichonephila clavata</name>
    <name type="common">Joro spider</name>
    <name type="synonym">Nephila clavata</name>
    <dbReference type="NCBI Taxonomy" id="2740835"/>
    <lineage>
        <taxon>Eukaryota</taxon>
        <taxon>Metazoa</taxon>
        <taxon>Ecdysozoa</taxon>
        <taxon>Arthropoda</taxon>
        <taxon>Chelicerata</taxon>
        <taxon>Arachnida</taxon>
        <taxon>Araneae</taxon>
        <taxon>Araneomorphae</taxon>
        <taxon>Entelegynae</taxon>
        <taxon>Araneoidea</taxon>
        <taxon>Nephilidae</taxon>
        <taxon>Trichonephila</taxon>
    </lineage>
</organism>
<dbReference type="EMBL" id="BMAO01010225">
    <property type="protein sequence ID" value="GFQ65706.1"/>
    <property type="molecule type" value="Genomic_DNA"/>
</dbReference>
<accession>A0A8X6K7Z9</accession>
<evidence type="ECO:0000313" key="2">
    <source>
        <dbReference type="EMBL" id="GFQ65706.1"/>
    </source>
</evidence>
<dbReference type="OrthoDB" id="6421544at2759"/>
<gene>
    <name evidence="2" type="primary">AVEN_176597_1</name>
    <name evidence="2" type="ORF">TNCT_664131</name>
</gene>
<protein>
    <submittedName>
        <fullName evidence="2">Uncharacterized protein</fullName>
    </submittedName>
</protein>
<evidence type="ECO:0000313" key="3">
    <source>
        <dbReference type="Proteomes" id="UP000887116"/>
    </source>
</evidence>
<keyword evidence="3" id="KW-1185">Reference proteome</keyword>
<feature type="region of interest" description="Disordered" evidence="1">
    <location>
        <begin position="111"/>
        <end position="132"/>
    </location>
</feature>
<name>A0A8X6K7Z9_TRICU</name>
<proteinExistence type="predicted"/>
<evidence type="ECO:0000256" key="1">
    <source>
        <dbReference type="SAM" id="MobiDB-lite"/>
    </source>
</evidence>
<dbReference type="Proteomes" id="UP000887116">
    <property type="component" value="Unassembled WGS sequence"/>
</dbReference>
<reference evidence="2" key="1">
    <citation type="submission" date="2020-07" db="EMBL/GenBank/DDBJ databases">
        <title>Multicomponent nature underlies the extraordinary mechanical properties of spider dragline silk.</title>
        <authorList>
            <person name="Kono N."/>
            <person name="Nakamura H."/>
            <person name="Mori M."/>
            <person name="Yoshida Y."/>
            <person name="Ohtoshi R."/>
            <person name="Malay A.D."/>
            <person name="Moran D.A.P."/>
            <person name="Tomita M."/>
            <person name="Numata K."/>
            <person name="Arakawa K."/>
        </authorList>
    </citation>
    <scope>NUCLEOTIDE SEQUENCE</scope>
</reference>